<comment type="similarity">
    <text evidence="2">Belongs to the aromatic acid exporter (TC 2.A.85) family.</text>
</comment>
<feature type="transmembrane region" description="Helical" evidence="9">
    <location>
        <begin position="66"/>
        <end position="85"/>
    </location>
</feature>
<organism evidence="10 11">
    <name type="scientific">Cannabis sativa</name>
    <name type="common">Hemp</name>
    <name type="synonym">Marijuana</name>
    <dbReference type="NCBI Taxonomy" id="3483"/>
    <lineage>
        <taxon>Eukaryota</taxon>
        <taxon>Viridiplantae</taxon>
        <taxon>Streptophyta</taxon>
        <taxon>Embryophyta</taxon>
        <taxon>Tracheophyta</taxon>
        <taxon>Spermatophyta</taxon>
        <taxon>Magnoliopsida</taxon>
        <taxon>eudicotyledons</taxon>
        <taxon>Gunneridae</taxon>
        <taxon>Pentapetalae</taxon>
        <taxon>rosids</taxon>
        <taxon>fabids</taxon>
        <taxon>Rosales</taxon>
        <taxon>Cannabaceae</taxon>
        <taxon>Cannabis</taxon>
    </lineage>
</organism>
<dbReference type="Pfam" id="PF11744">
    <property type="entry name" value="ALMT"/>
    <property type="match status" value="1"/>
</dbReference>
<keyword evidence="4 9" id="KW-0812">Transmembrane</keyword>
<evidence type="ECO:0000313" key="10">
    <source>
        <dbReference type="EMBL" id="KAF4352192.1"/>
    </source>
</evidence>
<keyword evidence="7 9" id="KW-0472">Membrane</keyword>
<reference evidence="10 11" key="1">
    <citation type="journal article" date="2020" name="bioRxiv">
        <title>Sequence and annotation of 42 cannabis genomes reveals extensive copy number variation in cannabinoid synthesis and pathogen resistance genes.</title>
        <authorList>
            <person name="Mckernan K.J."/>
            <person name="Helbert Y."/>
            <person name="Kane L.T."/>
            <person name="Ebling H."/>
            <person name="Zhang L."/>
            <person name="Liu B."/>
            <person name="Eaton Z."/>
            <person name="Mclaughlin S."/>
            <person name="Kingan S."/>
            <person name="Baybayan P."/>
            <person name="Concepcion G."/>
            <person name="Jordan M."/>
            <person name="Riva A."/>
            <person name="Barbazuk W."/>
            <person name="Harkins T."/>
        </authorList>
    </citation>
    <scope>NUCLEOTIDE SEQUENCE [LARGE SCALE GENOMIC DNA]</scope>
    <source>
        <strain evidence="11">cv. Jamaican Lion 4</strain>
        <tissue evidence="10">Leaf</tissue>
    </source>
</reference>
<dbReference type="GO" id="GO:0015743">
    <property type="term" value="P:malate transport"/>
    <property type="evidence" value="ECO:0007669"/>
    <property type="project" value="InterPro"/>
</dbReference>
<keyword evidence="3" id="KW-0813">Transport</keyword>
<dbReference type="GO" id="GO:0016020">
    <property type="term" value="C:membrane"/>
    <property type="evidence" value="ECO:0007669"/>
    <property type="project" value="UniProtKB-SubCell"/>
</dbReference>
<evidence type="ECO:0000256" key="9">
    <source>
        <dbReference type="SAM" id="Phobius"/>
    </source>
</evidence>
<dbReference type="AlphaFoldDB" id="A0A7J6E1D2"/>
<evidence type="ECO:0000256" key="5">
    <source>
        <dbReference type="ARBA" id="ARBA00022989"/>
    </source>
</evidence>
<evidence type="ECO:0000256" key="6">
    <source>
        <dbReference type="ARBA" id="ARBA00023065"/>
    </source>
</evidence>
<keyword evidence="8" id="KW-0407">Ion channel</keyword>
<evidence type="ECO:0000256" key="2">
    <source>
        <dbReference type="ARBA" id="ARBA00007079"/>
    </source>
</evidence>
<feature type="transmembrane region" description="Helical" evidence="9">
    <location>
        <begin position="123"/>
        <end position="144"/>
    </location>
</feature>
<evidence type="ECO:0000313" key="11">
    <source>
        <dbReference type="Proteomes" id="UP000583929"/>
    </source>
</evidence>
<protein>
    <submittedName>
        <fullName evidence="10">Uncharacterized protein</fullName>
    </submittedName>
</protein>
<evidence type="ECO:0000256" key="4">
    <source>
        <dbReference type="ARBA" id="ARBA00022692"/>
    </source>
</evidence>
<keyword evidence="5 9" id="KW-1133">Transmembrane helix</keyword>
<gene>
    <name evidence="10" type="ORF">G4B88_019328</name>
</gene>
<feature type="transmembrane region" description="Helical" evidence="9">
    <location>
        <begin position="156"/>
        <end position="174"/>
    </location>
</feature>
<evidence type="ECO:0000256" key="1">
    <source>
        <dbReference type="ARBA" id="ARBA00004141"/>
    </source>
</evidence>
<evidence type="ECO:0000256" key="3">
    <source>
        <dbReference type="ARBA" id="ARBA00022448"/>
    </source>
</evidence>
<evidence type="ECO:0000256" key="7">
    <source>
        <dbReference type="ARBA" id="ARBA00023136"/>
    </source>
</evidence>
<feature type="transmembrane region" description="Helical" evidence="9">
    <location>
        <begin position="186"/>
        <end position="208"/>
    </location>
</feature>
<dbReference type="InterPro" id="IPR020966">
    <property type="entry name" value="ALMT"/>
</dbReference>
<evidence type="ECO:0000256" key="8">
    <source>
        <dbReference type="ARBA" id="ARBA00023303"/>
    </source>
</evidence>
<comment type="subcellular location">
    <subcellularLocation>
        <location evidence="1">Membrane</location>
        <topology evidence="1">Multi-pass membrane protein</topology>
    </subcellularLocation>
</comment>
<dbReference type="PANTHER" id="PTHR31086">
    <property type="entry name" value="ALUMINUM-ACTIVATED MALATE TRANSPORTER 10"/>
    <property type="match status" value="1"/>
</dbReference>
<proteinExistence type="inferred from homology"/>
<dbReference type="Proteomes" id="UP000583929">
    <property type="component" value="Unassembled WGS sequence"/>
</dbReference>
<feature type="transmembrane region" description="Helical" evidence="9">
    <location>
        <begin position="97"/>
        <end position="116"/>
    </location>
</feature>
<keyword evidence="6" id="KW-0406">Ion transport</keyword>
<dbReference type="GO" id="GO:0034220">
    <property type="term" value="P:monoatomic ion transmembrane transport"/>
    <property type="evidence" value="ECO:0007669"/>
    <property type="project" value="UniProtKB-KW"/>
</dbReference>
<comment type="caution">
    <text evidence="10">The sequence shown here is derived from an EMBL/GenBank/DDBJ whole genome shotgun (WGS) entry which is preliminary data.</text>
</comment>
<accession>A0A7J6E1D2</accession>
<keyword evidence="11" id="KW-1185">Reference proteome</keyword>
<dbReference type="EMBL" id="JAATIQ010000533">
    <property type="protein sequence ID" value="KAF4352192.1"/>
    <property type="molecule type" value="Genomic_DNA"/>
</dbReference>
<sequence>MDSTVVISIPHAESHVVEAGTVVAPTKKENTRMNLLIKTIASLISNTASYVREKTRSINKQKMRRVIHSVKVGLALVLVSLLYLLDPLYEQVGDNAMWAIMTVVVIFEFFAGATLGKGLNRGLGTILGGGLGGINKISAGATYARLVPKIKKRYDYGAMIFILTFNLVVVSGLRAEKVLQLARERLCTIGMGFAVCVFISLLIFPTWASDELHDSIASNFNHLALSLEGCLEEYFKLSCHKENQSSSAKSFTSNCKLVLNSKAKDEQLTNFAKWEPWHGKFGLYYPWGKYLQLGDHLRELASSIISLTSCLQSPKQPSPTLRQLIKEPCEAVGCSLGWSLKELGESLKKMRKCQPADVILPKLKAMRIELSSVISDSPNNSKLAGKLENVEGLAVATLVFSLMEIIEKVEDLAKEVEDLGQLAFH</sequence>
<name>A0A7J6E1D2_CANSA</name>